<organism evidence="2 3">
    <name type="scientific">Diaphorina citri</name>
    <name type="common">Asian citrus psyllid</name>
    <dbReference type="NCBI Taxonomy" id="121845"/>
    <lineage>
        <taxon>Eukaryota</taxon>
        <taxon>Metazoa</taxon>
        <taxon>Ecdysozoa</taxon>
        <taxon>Arthropoda</taxon>
        <taxon>Hexapoda</taxon>
        <taxon>Insecta</taxon>
        <taxon>Pterygota</taxon>
        <taxon>Neoptera</taxon>
        <taxon>Paraneoptera</taxon>
        <taxon>Hemiptera</taxon>
        <taxon>Sternorrhyncha</taxon>
        <taxon>Psylloidea</taxon>
        <taxon>Psyllidae</taxon>
        <taxon>Diaphorininae</taxon>
        <taxon>Diaphorina</taxon>
    </lineage>
</organism>
<dbReference type="PaxDb" id="121845-A0A3Q0ISG0"/>
<sequence length="118" mass="13523">MTDVLSKITEEETNMNHIEEEDDEETRDFYIYILSREHPTVLTPVPNPYKRSDRIREANAELQSESPKNGTRSGTKIRFNDTPGSEKPMLNFSLNLRKMAVAQGPKSGLMIRLCCMSM</sequence>
<evidence type="ECO:0000256" key="1">
    <source>
        <dbReference type="SAM" id="MobiDB-lite"/>
    </source>
</evidence>
<reference evidence="3" key="1">
    <citation type="submission" date="2025-08" db="UniProtKB">
        <authorList>
            <consortium name="RefSeq"/>
        </authorList>
    </citation>
    <scope>IDENTIFICATION</scope>
</reference>
<name>A0A3Q0ISG0_DIACI</name>
<evidence type="ECO:0000313" key="2">
    <source>
        <dbReference type="Proteomes" id="UP000079169"/>
    </source>
</evidence>
<dbReference type="AlphaFoldDB" id="A0A3Q0ISG0"/>
<dbReference type="Proteomes" id="UP000079169">
    <property type="component" value="Unplaced"/>
</dbReference>
<feature type="compositionally biased region" description="Polar residues" evidence="1">
    <location>
        <begin position="61"/>
        <end position="74"/>
    </location>
</feature>
<dbReference type="KEGG" id="dci:113467306"/>
<feature type="compositionally biased region" description="Basic and acidic residues" evidence="1">
    <location>
        <begin position="50"/>
        <end position="59"/>
    </location>
</feature>
<evidence type="ECO:0000313" key="3">
    <source>
        <dbReference type="RefSeq" id="XP_026679214.1"/>
    </source>
</evidence>
<protein>
    <submittedName>
        <fullName evidence="3">Uncharacterized protein LOC113467306</fullName>
    </submittedName>
</protein>
<feature type="region of interest" description="Disordered" evidence="1">
    <location>
        <begin position="1"/>
        <end position="23"/>
    </location>
</feature>
<keyword evidence="2" id="KW-1185">Reference proteome</keyword>
<dbReference type="RefSeq" id="XP_026679214.1">
    <property type="nucleotide sequence ID" value="XM_026823413.1"/>
</dbReference>
<gene>
    <name evidence="3" type="primary">LOC113467306</name>
</gene>
<dbReference type="GeneID" id="113467306"/>
<feature type="region of interest" description="Disordered" evidence="1">
    <location>
        <begin position="43"/>
        <end position="84"/>
    </location>
</feature>
<proteinExistence type="predicted"/>
<accession>A0A3Q0ISG0</accession>